<keyword evidence="1" id="KW-0812">Transmembrane</keyword>
<gene>
    <name evidence="2" type="ORF">XD73_0798</name>
</gene>
<accession>A0A101FXS3</accession>
<comment type="caution">
    <text evidence="2">The sequence shown here is derived from an EMBL/GenBank/DDBJ whole genome shotgun (WGS) entry which is preliminary data.</text>
</comment>
<evidence type="ECO:0000313" key="3">
    <source>
        <dbReference type="Proteomes" id="UP000064249"/>
    </source>
</evidence>
<evidence type="ECO:0000313" key="2">
    <source>
        <dbReference type="EMBL" id="KUK46323.1"/>
    </source>
</evidence>
<keyword evidence="1" id="KW-0472">Membrane</keyword>
<name>A0A101FXS3_9CHLR</name>
<dbReference type="SUPFAM" id="SSF51261">
    <property type="entry name" value="Duplicated hybrid motif"/>
    <property type="match status" value="1"/>
</dbReference>
<dbReference type="InterPro" id="IPR011055">
    <property type="entry name" value="Dup_hybrid_motif"/>
</dbReference>
<dbReference type="EMBL" id="LGFU01000039">
    <property type="protein sequence ID" value="KUK46323.1"/>
    <property type="molecule type" value="Genomic_DNA"/>
</dbReference>
<organism evidence="2 3">
    <name type="scientific">Anaerolinea thermophila</name>
    <dbReference type="NCBI Taxonomy" id="167964"/>
    <lineage>
        <taxon>Bacteria</taxon>
        <taxon>Bacillati</taxon>
        <taxon>Chloroflexota</taxon>
        <taxon>Anaerolineae</taxon>
        <taxon>Anaerolineales</taxon>
        <taxon>Anaerolineaceae</taxon>
        <taxon>Anaerolinea</taxon>
    </lineage>
</organism>
<dbReference type="AlphaFoldDB" id="A0A101FXS3"/>
<protein>
    <recommendedName>
        <fullName evidence="4">Peptidase M23 domain-containing protein</fullName>
    </recommendedName>
</protein>
<proteinExistence type="predicted"/>
<evidence type="ECO:0008006" key="4">
    <source>
        <dbReference type="Google" id="ProtNLM"/>
    </source>
</evidence>
<dbReference type="CDD" id="cd12797">
    <property type="entry name" value="M23_peptidase"/>
    <property type="match status" value="1"/>
</dbReference>
<dbReference type="Proteomes" id="UP000064249">
    <property type="component" value="Unassembled WGS sequence"/>
</dbReference>
<dbReference type="Gene3D" id="2.70.70.10">
    <property type="entry name" value="Glucose Permease (Domain IIA)"/>
    <property type="match status" value="1"/>
</dbReference>
<keyword evidence="1" id="KW-1133">Transmembrane helix</keyword>
<feature type="transmembrane region" description="Helical" evidence="1">
    <location>
        <begin position="6"/>
        <end position="25"/>
    </location>
</feature>
<reference evidence="2 3" key="1">
    <citation type="journal article" date="2015" name="MBio">
        <title>Genome-Resolved Metagenomic Analysis Reveals Roles for Candidate Phyla and Other Microbial Community Members in Biogeochemical Transformations in Oil Reservoirs.</title>
        <authorList>
            <person name="Hu P."/>
            <person name="Tom L."/>
            <person name="Singh A."/>
            <person name="Thomas B.C."/>
            <person name="Baker B.J."/>
            <person name="Piceno Y.M."/>
            <person name="Andersen G.L."/>
            <person name="Banfield J.F."/>
        </authorList>
    </citation>
    <scope>NUCLEOTIDE SEQUENCE [LARGE SCALE GENOMIC DNA]</scope>
    <source>
        <strain evidence="2">46_16</strain>
    </source>
</reference>
<evidence type="ECO:0000256" key="1">
    <source>
        <dbReference type="SAM" id="Phobius"/>
    </source>
</evidence>
<sequence length="232" mass="25368">MRKDWIVLGFIIISLLLGIFVIYRGSLLTNARSRQVIAFIRNPGSKESLVIPAGSRCGDAPFTMPTRGMIGYIWDDSFRIGHRHSGIDIFAGTEGGVTPIYSVYDDYLSRLPDWKSSVIIRIPPDPLNPGQQIWTYYTHMANPSGDTFIVDNFPPGTTDVFVPAGTLLGYQGNYSGTPGNPTGVHLHFSIVKDDGNGNFLSELAIENTLDPSAYFGMSLNAHDNPGDIPTCP</sequence>